<evidence type="ECO:0000313" key="3">
    <source>
        <dbReference type="EMBL" id="MFD1587491.1"/>
    </source>
</evidence>
<dbReference type="PANTHER" id="PTHR30483:SF6">
    <property type="entry name" value="PERIPLASMIC BINDING PROTEIN OF ABC TRANSPORTER FOR NATURAL AMINO ACIDS"/>
    <property type="match status" value="1"/>
</dbReference>
<dbReference type="PROSITE" id="PS51257">
    <property type="entry name" value="PROKAR_LIPOPROTEIN"/>
    <property type="match status" value="1"/>
</dbReference>
<proteinExistence type="predicted"/>
<dbReference type="InterPro" id="IPR028082">
    <property type="entry name" value="Peripla_BP_I"/>
</dbReference>
<keyword evidence="1" id="KW-0732">Signal</keyword>
<protein>
    <submittedName>
        <fullName evidence="3">ABC transporter substrate-binding protein</fullName>
    </submittedName>
</protein>
<dbReference type="InterPro" id="IPR028081">
    <property type="entry name" value="Leu-bd"/>
</dbReference>
<dbReference type="PANTHER" id="PTHR30483">
    <property type="entry name" value="LEUCINE-SPECIFIC-BINDING PROTEIN"/>
    <property type="match status" value="1"/>
</dbReference>
<comment type="caution">
    <text evidence="3">The sequence shown here is derived from an EMBL/GenBank/DDBJ whole genome shotgun (WGS) entry which is preliminary data.</text>
</comment>
<gene>
    <name evidence="3" type="ORF">ACFR9U_10885</name>
</gene>
<evidence type="ECO:0000313" key="4">
    <source>
        <dbReference type="Proteomes" id="UP001597119"/>
    </source>
</evidence>
<dbReference type="SUPFAM" id="SSF53822">
    <property type="entry name" value="Periplasmic binding protein-like I"/>
    <property type="match status" value="1"/>
</dbReference>
<feature type="domain" description="Leucine-binding protein" evidence="2">
    <location>
        <begin position="46"/>
        <end position="352"/>
    </location>
</feature>
<dbReference type="EMBL" id="JBHUDJ010000003">
    <property type="protein sequence ID" value="MFD1587491.1"/>
    <property type="molecule type" value="Genomic_DNA"/>
</dbReference>
<organism evidence="3 4">
    <name type="scientific">Halorientalis brevis</name>
    <dbReference type="NCBI Taxonomy" id="1126241"/>
    <lineage>
        <taxon>Archaea</taxon>
        <taxon>Methanobacteriati</taxon>
        <taxon>Methanobacteriota</taxon>
        <taxon>Stenosarchaea group</taxon>
        <taxon>Halobacteria</taxon>
        <taxon>Halobacteriales</taxon>
        <taxon>Haloarculaceae</taxon>
        <taxon>Halorientalis</taxon>
    </lineage>
</organism>
<dbReference type="RefSeq" id="WP_247373322.1">
    <property type="nucleotide sequence ID" value="NZ_JALLGV010000001.1"/>
</dbReference>
<name>A0ABD6CCS7_9EURY</name>
<dbReference type="Pfam" id="PF13458">
    <property type="entry name" value="Peripla_BP_6"/>
    <property type="match status" value="1"/>
</dbReference>
<reference evidence="3 4" key="1">
    <citation type="journal article" date="2019" name="Int. J. Syst. Evol. Microbiol.">
        <title>The Global Catalogue of Microorganisms (GCM) 10K type strain sequencing project: providing services to taxonomists for standard genome sequencing and annotation.</title>
        <authorList>
            <consortium name="The Broad Institute Genomics Platform"/>
            <consortium name="The Broad Institute Genome Sequencing Center for Infectious Disease"/>
            <person name="Wu L."/>
            <person name="Ma J."/>
        </authorList>
    </citation>
    <scope>NUCLEOTIDE SEQUENCE [LARGE SCALE GENOMIC DNA]</scope>
    <source>
        <strain evidence="3 4">CGMCC 1.12125</strain>
    </source>
</reference>
<keyword evidence="4" id="KW-1185">Reference proteome</keyword>
<dbReference type="Proteomes" id="UP001597119">
    <property type="component" value="Unassembled WGS sequence"/>
</dbReference>
<dbReference type="InterPro" id="IPR051010">
    <property type="entry name" value="BCAA_transport"/>
</dbReference>
<evidence type="ECO:0000256" key="1">
    <source>
        <dbReference type="ARBA" id="ARBA00022729"/>
    </source>
</evidence>
<dbReference type="CDD" id="cd06346">
    <property type="entry name" value="PBP1_ABC_ligand_binding-like"/>
    <property type="match status" value="1"/>
</dbReference>
<evidence type="ECO:0000259" key="2">
    <source>
        <dbReference type="Pfam" id="PF13458"/>
    </source>
</evidence>
<accession>A0ABD6CCS7</accession>
<sequence>MTQKVRRRRVLQGIGAAGVASIAGCTTSDEGDGGGTVDLEDRSTAVKLGVLMPETGDLAELGQPIRDAALLPAKQLNAADLPVDFDTQVEDTQTNPTAGVSAANALVNQGYPMVTGPASSGVNMQVSREVLIPSQIVGCSPSSTSPSVTDLDDNDYVFRTAPSDALQGQVLAQVARERRDASTAATMFVNNSYGQSLSESFVSAFENNGGTVQNQVSFEKEQPSYTSRLNNALSNDPDILLVIGYPASGVQIFRDYYSDFSADRTIMVTDGLQSADMPSQVGNDMANVIGSAPLASGPQVDTFNTLYQDEYDSSPGVFNAQAYDASAVMILANVAAGENSGTAVKNNLRKVANPDGETVGPDNLAEAVEMVGNGTAVNYAGASSSVNFDDNGDMAAVSYEVWQFAPDSDNGFEQLTTVDFSANN</sequence>
<dbReference type="AlphaFoldDB" id="A0ABD6CCS7"/>
<dbReference type="Gene3D" id="3.40.50.2300">
    <property type="match status" value="2"/>
</dbReference>